<sequence>MRATILTAAVVALATALAPLCAADPVAPQQDQLCPPTADEATTMPTTPSPASGANTPLQCHEGRWQPVALPAQPSDRWWSTGPAIALHGQGMRNPNLMSGKWSGTPLAAGNQCHVAQRAVISAGVVSAPVATDGAPDQTLYFDVAPTASTVEFSGYCLWTRLG</sequence>
<proteinExistence type="predicted"/>
<gene>
    <name evidence="3" type="ORF">TL10_22235</name>
</gene>
<dbReference type="AlphaFoldDB" id="A0A0D1IZX8"/>
<keyword evidence="2" id="KW-0732">Signal</keyword>
<organism evidence="3 4">
    <name type="scientific">Mycolicibacterium llatzerense</name>
    <dbReference type="NCBI Taxonomy" id="280871"/>
    <lineage>
        <taxon>Bacteria</taxon>
        <taxon>Bacillati</taxon>
        <taxon>Actinomycetota</taxon>
        <taxon>Actinomycetes</taxon>
        <taxon>Mycobacteriales</taxon>
        <taxon>Mycobacteriaceae</taxon>
        <taxon>Mycolicibacterium</taxon>
    </lineage>
</organism>
<name>A0A0D1IZX8_9MYCO</name>
<evidence type="ECO:0000256" key="2">
    <source>
        <dbReference type="SAM" id="SignalP"/>
    </source>
</evidence>
<feature type="compositionally biased region" description="Low complexity" evidence="1">
    <location>
        <begin position="41"/>
        <end position="52"/>
    </location>
</feature>
<evidence type="ECO:0000313" key="3">
    <source>
        <dbReference type="EMBL" id="KIU14868.1"/>
    </source>
</evidence>
<reference evidence="3 4" key="1">
    <citation type="submission" date="2015-01" db="EMBL/GenBank/DDBJ databases">
        <title>Genome sequence of Mycobacterium llatzerense and Mycobacterium immunogenum recovered from brain abscess.</title>
        <authorList>
            <person name="Greninger A.L."/>
            <person name="Langelier C."/>
            <person name="Cunningham G."/>
            <person name="Chiu C.Y."/>
            <person name="Miller S."/>
        </authorList>
    </citation>
    <scope>NUCLEOTIDE SEQUENCE [LARGE SCALE GENOMIC DNA]</scope>
    <source>
        <strain evidence="3 4">CLUC14</strain>
    </source>
</reference>
<dbReference type="STRING" id="280871.TL10_22235"/>
<feature type="chain" id="PRO_5002231512" description="Secreted protein" evidence="2">
    <location>
        <begin position="23"/>
        <end position="163"/>
    </location>
</feature>
<comment type="caution">
    <text evidence="3">The sequence shown here is derived from an EMBL/GenBank/DDBJ whole genome shotgun (WGS) entry which is preliminary data.</text>
</comment>
<accession>A0A0D1IZX8</accession>
<evidence type="ECO:0000313" key="4">
    <source>
        <dbReference type="Proteomes" id="UP000032221"/>
    </source>
</evidence>
<feature type="signal peptide" evidence="2">
    <location>
        <begin position="1"/>
        <end position="22"/>
    </location>
</feature>
<evidence type="ECO:0008006" key="5">
    <source>
        <dbReference type="Google" id="ProtNLM"/>
    </source>
</evidence>
<protein>
    <recommendedName>
        <fullName evidence="5">Secreted protein</fullName>
    </recommendedName>
</protein>
<dbReference type="PATRIC" id="fig|280871.6.peg.4603"/>
<evidence type="ECO:0000256" key="1">
    <source>
        <dbReference type="SAM" id="MobiDB-lite"/>
    </source>
</evidence>
<dbReference type="EMBL" id="JXST01000036">
    <property type="protein sequence ID" value="KIU14868.1"/>
    <property type="molecule type" value="Genomic_DNA"/>
</dbReference>
<dbReference type="Proteomes" id="UP000032221">
    <property type="component" value="Unassembled WGS sequence"/>
</dbReference>
<keyword evidence="4" id="KW-1185">Reference proteome</keyword>
<feature type="region of interest" description="Disordered" evidence="1">
    <location>
        <begin position="32"/>
        <end position="56"/>
    </location>
</feature>